<organism evidence="1 2">
    <name type="scientific">Brachionus plicatilis</name>
    <name type="common">Marine rotifer</name>
    <name type="synonym">Brachionus muelleri</name>
    <dbReference type="NCBI Taxonomy" id="10195"/>
    <lineage>
        <taxon>Eukaryota</taxon>
        <taxon>Metazoa</taxon>
        <taxon>Spiralia</taxon>
        <taxon>Gnathifera</taxon>
        <taxon>Rotifera</taxon>
        <taxon>Eurotatoria</taxon>
        <taxon>Monogononta</taxon>
        <taxon>Pseudotrocha</taxon>
        <taxon>Ploima</taxon>
        <taxon>Brachionidae</taxon>
        <taxon>Brachionus</taxon>
    </lineage>
</organism>
<name>A0A3M7R8D6_BRAPC</name>
<evidence type="ECO:0000313" key="2">
    <source>
        <dbReference type="Proteomes" id="UP000276133"/>
    </source>
</evidence>
<gene>
    <name evidence="1" type="ORF">BpHYR1_024243</name>
</gene>
<dbReference type="EMBL" id="REGN01003960">
    <property type="protein sequence ID" value="RNA19893.1"/>
    <property type="molecule type" value="Genomic_DNA"/>
</dbReference>
<evidence type="ECO:0000313" key="1">
    <source>
        <dbReference type="EMBL" id="RNA19893.1"/>
    </source>
</evidence>
<keyword evidence="2" id="KW-1185">Reference proteome</keyword>
<reference evidence="1 2" key="1">
    <citation type="journal article" date="2018" name="Sci. Rep.">
        <title>Genomic signatures of local adaptation to the degree of environmental predictability in rotifers.</title>
        <authorList>
            <person name="Franch-Gras L."/>
            <person name="Hahn C."/>
            <person name="Garcia-Roger E.M."/>
            <person name="Carmona M.J."/>
            <person name="Serra M."/>
            <person name="Gomez A."/>
        </authorList>
    </citation>
    <scope>NUCLEOTIDE SEQUENCE [LARGE SCALE GENOMIC DNA]</scope>
    <source>
        <strain evidence="1">HYR1</strain>
    </source>
</reference>
<dbReference type="Proteomes" id="UP000276133">
    <property type="component" value="Unassembled WGS sequence"/>
</dbReference>
<accession>A0A3M7R8D6</accession>
<dbReference type="AlphaFoldDB" id="A0A3M7R8D6"/>
<sequence>MVSALAITELLWCDQWDLKNTSKHIGLELLVKIVRENGVGFFLVYLVTKASTFDHRQLQAHITLLQIANFWLEVRARVPVKFGVK</sequence>
<comment type="caution">
    <text evidence="1">The sequence shown here is derived from an EMBL/GenBank/DDBJ whole genome shotgun (WGS) entry which is preliminary data.</text>
</comment>
<proteinExistence type="predicted"/>
<protein>
    <submittedName>
        <fullName evidence="1">Uncharacterized protein</fullName>
    </submittedName>
</protein>